<feature type="chain" id="PRO_5039153088" description="Lipoprotein" evidence="2">
    <location>
        <begin position="23"/>
        <end position="254"/>
    </location>
</feature>
<evidence type="ECO:0000256" key="2">
    <source>
        <dbReference type="SAM" id="SignalP"/>
    </source>
</evidence>
<keyword evidence="2" id="KW-0732">Signal</keyword>
<feature type="region of interest" description="Disordered" evidence="1">
    <location>
        <begin position="177"/>
        <end position="254"/>
    </location>
</feature>
<gene>
    <name evidence="3" type="ORF">Plo01_51370</name>
</gene>
<dbReference type="Proteomes" id="UP000616724">
    <property type="component" value="Unassembled WGS sequence"/>
</dbReference>
<sequence length="254" mass="27520">MTLKLRSLVSTLAVVLTAGACAPSAENGPVAEGDGYPPQQRSFVEEDSDFSQGVGEEEEESYIEVCVLKKTRVRVGYQGCDDSEPGYTWYFIAYDKRVPPVGRKAGKGSFRRPDGERHRARAKGGRGPEVSFTDDENRFEICVREDTRVRVPDARCDDEDEGFAWYYVRLDGRAPATGRRASGGSFLEPSRSTYRAEKRGGSGMKAAIDPYADTDMDTDSSTGTGTGSGDSSTRSQSGCGLNCGGGTRTKSGRR</sequence>
<evidence type="ECO:0000256" key="1">
    <source>
        <dbReference type="SAM" id="MobiDB-lite"/>
    </source>
</evidence>
<organism evidence="3 4">
    <name type="scientific">Planobispora longispora</name>
    <dbReference type="NCBI Taxonomy" id="28887"/>
    <lineage>
        <taxon>Bacteria</taxon>
        <taxon>Bacillati</taxon>
        <taxon>Actinomycetota</taxon>
        <taxon>Actinomycetes</taxon>
        <taxon>Streptosporangiales</taxon>
        <taxon>Streptosporangiaceae</taxon>
        <taxon>Planobispora</taxon>
    </lineage>
</organism>
<dbReference type="PROSITE" id="PS51257">
    <property type="entry name" value="PROKAR_LIPOPROTEIN"/>
    <property type="match status" value="1"/>
</dbReference>
<accession>A0A8J3W7K6</accession>
<dbReference type="AlphaFoldDB" id="A0A8J3W7K6"/>
<feature type="region of interest" description="Disordered" evidence="1">
    <location>
        <begin position="103"/>
        <end position="130"/>
    </location>
</feature>
<proteinExistence type="predicted"/>
<dbReference type="EMBL" id="BOOH01000042">
    <property type="protein sequence ID" value="GIH78708.1"/>
    <property type="molecule type" value="Genomic_DNA"/>
</dbReference>
<reference evidence="3 4" key="1">
    <citation type="submission" date="2021-01" db="EMBL/GenBank/DDBJ databases">
        <title>Whole genome shotgun sequence of Planobispora longispora NBRC 13918.</title>
        <authorList>
            <person name="Komaki H."/>
            <person name="Tamura T."/>
        </authorList>
    </citation>
    <scope>NUCLEOTIDE SEQUENCE [LARGE SCALE GENOMIC DNA]</scope>
    <source>
        <strain evidence="3 4">NBRC 13918</strain>
    </source>
</reference>
<evidence type="ECO:0000313" key="3">
    <source>
        <dbReference type="EMBL" id="GIH78708.1"/>
    </source>
</evidence>
<name>A0A8J3W7K6_9ACTN</name>
<evidence type="ECO:0008006" key="5">
    <source>
        <dbReference type="Google" id="ProtNLM"/>
    </source>
</evidence>
<keyword evidence="4" id="KW-1185">Reference proteome</keyword>
<protein>
    <recommendedName>
        <fullName evidence="5">Lipoprotein</fullName>
    </recommendedName>
</protein>
<feature type="compositionally biased region" description="Acidic residues" evidence="1">
    <location>
        <begin position="45"/>
        <end position="57"/>
    </location>
</feature>
<feature type="signal peptide" evidence="2">
    <location>
        <begin position="1"/>
        <end position="22"/>
    </location>
</feature>
<evidence type="ECO:0000313" key="4">
    <source>
        <dbReference type="Proteomes" id="UP000616724"/>
    </source>
</evidence>
<dbReference type="RefSeq" id="WP_203893199.1">
    <property type="nucleotide sequence ID" value="NZ_BOOH01000042.1"/>
</dbReference>
<feature type="region of interest" description="Disordered" evidence="1">
    <location>
        <begin position="26"/>
        <end position="57"/>
    </location>
</feature>
<feature type="compositionally biased region" description="Low complexity" evidence="1">
    <location>
        <begin position="219"/>
        <end position="238"/>
    </location>
</feature>
<comment type="caution">
    <text evidence="3">The sequence shown here is derived from an EMBL/GenBank/DDBJ whole genome shotgun (WGS) entry which is preliminary data.</text>
</comment>